<evidence type="ECO:0000256" key="11">
    <source>
        <dbReference type="ARBA" id="ARBA00023201"/>
    </source>
</evidence>
<gene>
    <name evidence="14" type="ORF">ACE1B6_03520</name>
</gene>
<organism evidence="14 15">
    <name type="scientific">Floridaenema fluviatile BLCC-F154</name>
    <dbReference type="NCBI Taxonomy" id="3153640"/>
    <lineage>
        <taxon>Bacteria</taxon>
        <taxon>Bacillati</taxon>
        <taxon>Cyanobacteriota</taxon>
        <taxon>Cyanophyceae</taxon>
        <taxon>Oscillatoriophycideae</taxon>
        <taxon>Aerosakkonematales</taxon>
        <taxon>Aerosakkonemataceae</taxon>
        <taxon>Floridanema</taxon>
        <taxon>Floridanema fluviatile</taxon>
    </lineage>
</organism>
<dbReference type="Proteomes" id="UP001576776">
    <property type="component" value="Unassembled WGS sequence"/>
</dbReference>
<evidence type="ECO:0000256" key="2">
    <source>
        <dbReference type="ARBA" id="ARBA00007367"/>
    </source>
</evidence>
<name>A0ABV4Y696_9CYAN</name>
<keyword evidence="6 12" id="KW-0812">Transmembrane</keyword>
<feature type="domain" description="Cation/H+ exchanger transmembrane" evidence="13">
    <location>
        <begin position="55"/>
        <end position="427"/>
    </location>
</feature>
<feature type="transmembrane region" description="Helical" evidence="12">
    <location>
        <begin position="7"/>
        <end position="31"/>
    </location>
</feature>
<evidence type="ECO:0000256" key="1">
    <source>
        <dbReference type="ARBA" id="ARBA00004651"/>
    </source>
</evidence>
<dbReference type="PANTHER" id="PTHR10110:SF195">
    <property type="entry name" value="NA(+)_H(+) ANTIPORTER NHAS2"/>
    <property type="match status" value="1"/>
</dbReference>
<evidence type="ECO:0000256" key="6">
    <source>
        <dbReference type="ARBA" id="ARBA00022692"/>
    </source>
</evidence>
<evidence type="ECO:0000313" key="14">
    <source>
        <dbReference type="EMBL" id="MFB2934324.1"/>
    </source>
</evidence>
<sequence length="557" mass="60775">MPIIENFAYLGIVSLGQIFMSCFMQQFIFATSNTTNPSLEAKVAELVIALIILLLVATAVALISRQFRVSYVTGLVLAGLAITELLPQRIGLDPSLILNLFLPILVFEAAINTDISRLRSTVKPILLLAGPGVLISSGITAMLLKFGLGLVWIPALLAGVILAVTDTVSVIAVFKEVPVPSRLSTIVEGESLFNDGVALVLFSLILQVNSTGKFVLLNGLQELFVVIVGGILVGLALGYLSAGLLTRSDDPLSSMLLTVAVALGSFQIGQFIGVSGVVAVVVAGLIVGNMGIFRNISASSRIALLSFWEYAGFGVNTFIFLLIGLEIDLITLWESLPAVLMAIVAYQVGRLVSVYPLLWGVRWFDRPIPFRWQHVLFLGNIKGSLSMALALSLPAIITGRERLIALVFGTVLLSLVGQGLSLPWLVRQLKLSHFSEFRQQTEELQVQLMTSKAAQDELDSLLKAGVLPKSIYEEMRSTYQVKVAAAEKALRDLYNRREENLANSDSNRIKLDAIRRRLLLAEKGALNEAIRKRLISEEIVQSRVRNIDRQLLKLEDD</sequence>
<feature type="transmembrane region" description="Helical" evidence="12">
    <location>
        <begin position="43"/>
        <end position="63"/>
    </location>
</feature>
<dbReference type="InterPro" id="IPR038770">
    <property type="entry name" value="Na+/solute_symporter_sf"/>
</dbReference>
<keyword evidence="7 12" id="KW-1133">Transmembrane helix</keyword>
<protein>
    <submittedName>
        <fullName evidence="14">Cation:proton antiporter</fullName>
    </submittedName>
</protein>
<feature type="transmembrane region" description="Helical" evidence="12">
    <location>
        <begin position="254"/>
        <end position="287"/>
    </location>
</feature>
<dbReference type="InterPro" id="IPR018422">
    <property type="entry name" value="Cation/H_exchanger_CPA1"/>
</dbReference>
<evidence type="ECO:0000256" key="3">
    <source>
        <dbReference type="ARBA" id="ARBA00022448"/>
    </source>
</evidence>
<comment type="caution">
    <text evidence="14">The sequence shown here is derived from an EMBL/GenBank/DDBJ whole genome shotgun (WGS) entry which is preliminary data.</text>
</comment>
<keyword evidence="3" id="KW-0813">Transport</keyword>
<dbReference type="PANTHER" id="PTHR10110">
    <property type="entry name" value="SODIUM/HYDROGEN EXCHANGER"/>
    <property type="match status" value="1"/>
</dbReference>
<evidence type="ECO:0000259" key="13">
    <source>
        <dbReference type="Pfam" id="PF00999"/>
    </source>
</evidence>
<feature type="transmembrane region" description="Helical" evidence="12">
    <location>
        <begin position="307"/>
        <end position="327"/>
    </location>
</feature>
<feature type="transmembrane region" description="Helical" evidence="12">
    <location>
        <begin position="339"/>
        <end position="363"/>
    </location>
</feature>
<proteinExistence type="inferred from homology"/>
<keyword evidence="10 12" id="KW-0472">Membrane</keyword>
<keyword evidence="4" id="KW-0050">Antiport</keyword>
<keyword evidence="5" id="KW-1003">Cell membrane</keyword>
<evidence type="ECO:0000256" key="8">
    <source>
        <dbReference type="ARBA" id="ARBA00023053"/>
    </source>
</evidence>
<dbReference type="EMBL" id="JBHFNS010000018">
    <property type="protein sequence ID" value="MFB2934324.1"/>
    <property type="molecule type" value="Genomic_DNA"/>
</dbReference>
<accession>A0ABV4Y696</accession>
<dbReference type="Gene3D" id="1.20.1530.20">
    <property type="match status" value="1"/>
</dbReference>
<keyword evidence="15" id="KW-1185">Reference proteome</keyword>
<evidence type="ECO:0000256" key="5">
    <source>
        <dbReference type="ARBA" id="ARBA00022475"/>
    </source>
</evidence>
<feature type="transmembrane region" description="Helical" evidence="12">
    <location>
        <begin position="403"/>
        <end position="426"/>
    </location>
</feature>
<comment type="subcellular location">
    <subcellularLocation>
        <location evidence="1">Cell membrane</location>
        <topology evidence="1">Multi-pass membrane protein</topology>
    </subcellularLocation>
</comment>
<keyword evidence="8" id="KW-0915">Sodium</keyword>
<comment type="similarity">
    <text evidence="2">Belongs to the monovalent cation:proton antiporter 1 (CPA1) transporter (TC 2.A.36) family.</text>
</comment>
<dbReference type="RefSeq" id="WP_413255849.1">
    <property type="nucleotide sequence ID" value="NZ_JBHFNS010000018.1"/>
</dbReference>
<evidence type="ECO:0000313" key="15">
    <source>
        <dbReference type="Proteomes" id="UP001576776"/>
    </source>
</evidence>
<feature type="transmembrane region" description="Helical" evidence="12">
    <location>
        <begin position="150"/>
        <end position="174"/>
    </location>
</feature>
<feature type="transmembrane region" description="Helical" evidence="12">
    <location>
        <begin position="223"/>
        <end position="242"/>
    </location>
</feature>
<keyword evidence="11" id="KW-0739">Sodium transport</keyword>
<evidence type="ECO:0000256" key="9">
    <source>
        <dbReference type="ARBA" id="ARBA00023065"/>
    </source>
</evidence>
<evidence type="ECO:0000256" key="12">
    <source>
        <dbReference type="SAM" id="Phobius"/>
    </source>
</evidence>
<evidence type="ECO:0000256" key="10">
    <source>
        <dbReference type="ARBA" id="ARBA00023136"/>
    </source>
</evidence>
<reference evidence="14 15" key="1">
    <citation type="submission" date="2024-09" db="EMBL/GenBank/DDBJ databases">
        <title>Floridaenema gen nov. (Aerosakkonemataceae, Aerosakkonematales ord. nov., Cyanobacteria) from benthic tropical and subtropical fresh waters, with the description of four new species.</title>
        <authorList>
            <person name="Moretto J.A."/>
            <person name="Berthold D.E."/>
            <person name="Lefler F.W."/>
            <person name="Huang I.-S."/>
            <person name="Laughinghouse H. IV."/>
        </authorList>
    </citation>
    <scope>NUCLEOTIDE SEQUENCE [LARGE SCALE GENOMIC DNA]</scope>
    <source>
        <strain evidence="14 15">BLCC-F154</strain>
    </source>
</reference>
<evidence type="ECO:0000256" key="4">
    <source>
        <dbReference type="ARBA" id="ARBA00022449"/>
    </source>
</evidence>
<feature type="transmembrane region" description="Helical" evidence="12">
    <location>
        <begin position="125"/>
        <end position="144"/>
    </location>
</feature>
<feature type="transmembrane region" description="Helical" evidence="12">
    <location>
        <begin position="96"/>
        <end position="113"/>
    </location>
</feature>
<dbReference type="Pfam" id="PF00999">
    <property type="entry name" value="Na_H_Exchanger"/>
    <property type="match status" value="1"/>
</dbReference>
<evidence type="ECO:0000256" key="7">
    <source>
        <dbReference type="ARBA" id="ARBA00022989"/>
    </source>
</evidence>
<feature type="transmembrane region" description="Helical" evidence="12">
    <location>
        <begin position="375"/>
        <end position="397"/>
    </location>
</feature>
<keyword evidence="9" id="KW-0406">Ion transport</keyword>
<feature type="transmembrane region" description="Helical" evidence="12">
    <location>
        <begin position="70"/>
        <end position="90"/>
    </location>
</feature>
<dbReference type="InterPro" id="IPR006153">
    <property type="entry name" value="Cation/H_exchanger_TM"/>
</dbReference>